<gene>
    <name evidence="2" type="ORF">RB653_008140</name>
</gene>
<sequence>MKYLILLIILTFIPLIKSYCVSCINPGEKCRIVGIEGECSNGFVCATNVKNGNNLNYTCQPRIKINQNCFDDNTCEFGLICDGDICKDTKFSNIGQECSMDSDCSSKKAKCSGGVCKNMEGTCDYDGDCPKNQQCSDHLCYDFKTQGQICTVGGISCIDDLECYSSNKTNGEIGVCEKINKKALGQNCSDSYQCNGSDNLYCSNNICEKYIITNQSCSSGSECDEFHSCGCDGKCYLTSLPIIPNYDTFTECFQTKCGGIFPENEFSSKSCLAKNCAKEICNYFSSSSKSPFEFKCNQIQSQVDYLCGLAKSDSIKLKFSILSIAISFIIALIL</sequence>
<feature type="chain" id="PRO_5042901709" description="Dickkopf N-terminal cysteine-rich domain-containing protein" evidence="1">
    <location>
        <begin position="19"/>
        <end position="334"/>
    </location>
</feature>
<dbReference type="PANTHER" id="PTHR33459:SF10">
    <property type="entry name" value="DICKKOPF N-TERMINAL CYSTEINE-RICH DOMAIN-CONTAINING PROTEIN-RELATED"/>
    <property type="match status" value="1"/>
</dbReference>
<accession>A0AAN7TS48</accession>
<dbReference type="AlphaFoldDB" id="A0AAN7TS48"/>
<evidence type="ECO:0000313" key="2">
    <source>
        <dbReference type="EMBL" id="KAK5578469.1"/>
    </source>
</evidence>
<evidence type="ECO:0008006" key="4">
    <source>
        <dbReference type="Google" id="ProtNLM"/>
    </source>
</evidence>
<dbReference type="InterPro" id="IPR052326">
    <property type="entry name" value="Diff-Dev_Assoc_Protein"/>
</dbReference>
<organism evidence="2 3">
    <name type="scientific">Dictyostelium firmibasis</name>
    <dbReference type="NCBI Taxonomy" id="79012"/>
    <lineage>
        <taxon>Eukaryota</taxon>
        <taxon>Amoebozoa</taxon>
        <taxon>Evosea</taxon>
        <taxon>Eumycetozoa</taxon>
        <taxon>Dictyostelia</taxon>
        <taxon>Dictyosteliales</taxon>
        <taxon>Dictyosteliaceae</taxon>
        <taxon>Dictyostelium</taxon>
    </lineage>
</organism>
<protein>
    <recommendedName>
        <fullName evidence="4">Dickkopf N-terminal cysteine-rich domain-containing protein</fullName>
    </recommendedName>
</protein>
<name>A0AAN7TS48_9MYCE</name>
<keyword evidence="3" id="KW-1185">Reference proteome</keyword>
<dbReference type="EMBL" id="JAVFKY010000003">
    <property type="protein sequence ID" value="KAK5578469.1"/>
    <property type="molecule type" value="Genomic_DNA"/>
</dbReference>
<dbReference type="Proteomes" id="UP001344447">
    <property type="component" value="Unassembled WGS sequence"/>
</dbReference>
<feature type="signal peptide" evidence="1">
    <location>
        <begin position="1"/>
        <end position="18"/>
    </location>
</feature>
<keyword evidence="1" id="KW-0732">Signal</keyword>
<dbReference type="PANTHER" id="PTHR33459">
    <property type="entry name" value="DD-GDCA PROTEIN"/>
    <property type="match status" value="1"/>
</dbReference>
<proteinExistence type="predicted"/>
<reference evidence="2 3" key="1">
    <citation type="submission" date="2023-11" db="EMBL/GenBank/DDBJ databases">
        <title>Dfirmibasis_genome.</title>
        <authorList>
            <person name="Edelbroek B."/>
            <person name="Kjellin J."/>
            <person name="Jerlstrom-Hultqvist J."/>
            <person name="Soderbom F."/>
        </authorList>
    </citation>
    <scope>NUCLEOTIDE SEQUENCE [LARGE SCALE GENOMIC DNA]</scope>
    <source>
        <strain evidence="2 3">TNS-C-14</strain>
    </source>
</reference>
<evidence type="ECO:0000256" key="1">
    <source>
        <dbReference type="SAM" id="SignalP"/>
    </source>
</evidence>
<evidence type="ECO:0000313" key="3">
    <source>
        <dbReference type="Proteomes" id="UP001344447"/>
    </source>
</evidence>
<comment type="caution">
    <text evidence="2">The sequence shown here is derived from an EMBL/GenBank/DDBJ whole genome shotgun (WGS) entry which is preliminary data.</text>
</comment>